<dbReference type="Proteomes" id="UP000276834">
    <property type="component" value="Unassembled WGS sequence"/>
</dbReference>
<comment type="caution">
    <text evidence="1">The sequence shown here is derived from an EMBL/GenBank/DDBJ whole genome shotgun (WGS) entry which is preliminary data.</text>
</comment>
<dbReference type="AlphaFoldDB" id="A0A3L8S4D6"/>
<dbReference type="EMBL" id="QUSF01000071">
    <property type="protein sequence ID" value="RLV96422.1"/>
    <property type="molecule type" value="Genomic_DNA"/>
</dbReference>
<sequence>MTFLTCSDQLTSMQPTHCYDTLMEHFCVPDSESCRSKEPDPWLPPSYLLKVDILQKSGHSMLPLRGTVSKEYPLLCVADHNKADPVFLTRVANFAISQQLALRPKLLIAPIELRAFIPLQPFRNAKSSPAVAASQGKVERQETKFASTNIARMLHIKLFSISYEK</sequence>
<keyword evidence="2" id="KW-1185">Reference proteome</keyword>
<gene>
    <name evidence="1" type="ORF">DV515_00012617</name>
</gene>
<organism evidence="1 2">
    <name type="scientific">Chloebia gouldiae</name>
    <name type="common">Gouldian finch</name>
    <name type="synonym">Erythrura gouldiae</name>
    <dbReference type="NCBI Taxonomy" id="44316"/>
    <lineage>
        <taxon>Eukaryota</taxon>
        <taxon>Metazoa</taxon>
        <taxon>Chordata</taxon>
        <taxon>Craniata</taxon>
        <taxon>Vertebrata</taxon>
        <taxon>Euteleostomi</taxon>
        <taxon>Archelosauria</taxon>
        <taxon>Archosauria</taxon>
        <taxon>Dinosauria</taxon>
        <taxon>Saurischia</taxon>
        <taxon>Theropoda</taxon>
        <taxon>Coelurosauria</taxon>
        <taxon>Aves</taxon>
        <taxon>Neognathae</taxon>
        <taxon>Neoaves</taxon>
        <taxon>Telluraves</taxon>
        <taxon>Australaves</taxon>
        <taxon>Passeriformes</taxon>
        <taxon>Passeroidea</taxon>
        <taxon>Passeridae</taxon>
        <taxon>Chloebia</taxon>
    </lineage>
</organism>
<evidence type="ECO:0000313" key="2">
    <source>
        <dbReference type="Proteomes" id="UP000276834"/>
    </source>
</evidence>
<name>A0A3L8S4D6_CHLGU</name>
<evidence type="ECO:0000313" key="1">
    <source>
        <dbReference type="EMBL" id="RLV96422.1"/>
    </source>
</evidence>
<proteinExistence type="predicted"/>
<reference evidence="1 2" key="1">
    <citation type="journal article" date="2018" name="Proc. R. Soc. B">
        <title>A non-coding region near Follistatin controls head colour polymorphism in the Gouldian finch.</title>
        <authorList>
            <person name="Toomey M.B."/>
            <person name="Marques C.I."/>
            <person name="Andrade P."/>
            <person name="Araujo P.M."/>
            <person name="Sabatino S."/>
            <person name="Gazda M.A."/>
            <person name="Afonso S."/>
            <person name="Lopes R.J."/>
            <person name="Corbo J.C."/>
            <person name="Carneiro M."/>
        </authorList>
    </citation>
    <scope>NUCLEOTIDE SEQUENCE [LARGE SCALE GENOMIC DNA]</scope>
    <source>
        <strain evidence="1">Red01</strain>
        <tissue evidence="1">Muscle</tissue>
    </source>
</reference>
<accession>A0A3L8S4D6</accession>
<protein>
    <submittedName>
        <fullName evidence="1">Uncharacterized protein</fullName>
    </submittedName>
</protein>